<dbReference type="Pfam" id="PF00168">
    <property type="entry name" value="C2"/>
    <property type="match status" value="1"/>
</dbReference>
<dbReference type="GO" id="GO:0000428">
    <property type="term" value="C:DNA-directed RNA polymerase complex"/>
    <property type="evidence" value="ECO:0007669"/>
    <property type="project" value="UniProtKB-KW"/>
</dbReference>
<keyword evidence="3" id="KW-0804">Transcription</keyword>
<dbReference type="PANTHER" id="PTHR32246">
    <property type="entry name" value="INGRESSION PROTEIN FIC1"/>
    <property type="match status" value="1"/>
</dbReference>
<keyword evidence="4" id="KW-1185">Reference proteome</keyword>
<dbReference type="EMBL" id="SMOL01000753">
    <property type="protein sequence ID" value="KAB2599416.1"/>
    <property type="molecule type" value="Genomic_DNA"/>
</dbReference>
<dbReference type="PROSITE" id="PS50004">
    <property type="entry name" value="C2"/>
    <property type="match status" value="1"/>
</dbReference>
<dbReference type="CDD" id="cd04051">
    <property type="entry name" value="C2_SRC2_like"/>
    <property type="match status" value="1"/>
</dbReference>
<comment type="caution">
    <text evidence="3">The sequence shown here is derived from an EMBL/GenBank/DDBJ whole genome shotgun (WGS) entry which is preliminary data.</text>
</comment>
<feature type="region of interest" description="Disordered" evidence="1">
    <location>
        <begin position="194"/>
        <end position="215"/>
    </location>
</feature>
<dbReference type="SUPFAM" id="SSF49562">
    <property type="entry name" value="C2 domain (Calcium/lipid-binding domain, CaLB)"/>
    <property type="match status" value="1"/>
</dbReference>
<dbReference type="GO" id="GO:0006952">
    <property type="term" value="P:defense response"/>
    <property type="evidence" value="ECO:0007669"/>
    <property type="project" value="InterPro"/>
</dbReference>
<dbReference type="InterPro" id="IPR035892">
    <property type="entry name" value="C2_domain_sf"/>
</dbReference>
<dbReference type="InterPro" id="IPR000008">
    <property type="entry name" value="C2_dom"/>
</dbReference>
<dbReference type="SMART" id="SM00239">
    <property type="entry name" value="C2"/>
    <property type="match status" value="1"/>
</dbReference>
<organism evidence="3 4">
    <name type="scientific">Pyrus ussuriensis x Pyrus communis</name>
    <dbReference type="NCBI Taxonomy" id="2448454"/>
    <lineage>
        <taxon>Eukaryota</taxon>
        <taxon>Viridiplantae</taxon>
        <taxon>Streptophyta</taxon>
        <taxon>Embryophyta</taxon>
        <taxon>Tracheophyta</taxon>
        <taxon>Spermatophyta</taxon>
        <taxon>Magnoliopsida</taxon>
        <taxon>eudicotyledons</taxon>
        <taxon>Gunneridae</taxon>
        <taxon>Pentapetalae</taxon>
        <taxon>rosids</taxon>
        <taxon>fabids</taxon>
        <taxon>Rosales</taxon>
        <taxon>Rosaceae</taxon>
        <taxon>Amygdaloideae</taxon>
        <taxon>Maleae</taxon>
        <taxon>Pyrus</taxon>
    </lineage>
</organism>
<evidence type="ECO:0000313" key="4">
    <source>
        <dbReference type="Proteomes" id="UP000327157"/>
    </source>
</evidence>
<dbReference type="AlphaFoldDB" id="A0A5N5F8N2"/>
<dbReference type="Gene3D" id="2.60.40.150">
    <property type="entry name" value="C2 domain"/>
    <property type="match status" value="1"/>
</dbReference>
<proteinExistence type="predicted"/>
<reference evidence="3 4" key="1">
    <citation type="submission" date="2019-09" db="EMBL/GenBank/DDBJ databases">
        <authorList>
            <person name="Ou C."/>
        </authorList>
    </citation>
    <scope>NUCLEOTIDE SEQUENCE [LARGE SCALE GENOMIC DNA]</scope>
    <source>
        <strain evidence="3">S2</strain>
        <tissue evidence="3">Leaf</tissue>
    </source>
</reference>
<evidence type="ECO:0000256" key="1">
    <source>
        <dbReference type="SAM" id="MobiDB-lite"/>
    </source>
</evidence>
<sequence length="238" mass="26864">MGQMTLEVELISAKGLKDVNFFTKMSVYAVVSVLDGDSHEQQKTKSFVSQNCGTHPTWNNFHMDFTIDGSLAQQSRLALAFKLFCKRRLGDKYIGQVVAPIKELFDTMANPNSTMTFVAYHVISKPSSKPKGELHFSYKFYDKVAVSPAEPPFAWPQFQHEHTARGPPYVPRQTQYEDTALAPPYVLPQTQYEYTATSPPYPPPQPRYKYTPSAPPLYGYTSTPPRYQFTASAPPLYG</sequence>
<dbReference type="OrthoDB" id="270970at2759"/>
<name>A0A5N5F8N2_9ROSA</name>
<gene>
    <name evidence="3" type="ORF">D8674_009687</name>
</gene>
<reference evidence="3 4" key="3">
    <citation type="submission" date="2019-11" db="EMBL/GenBank/DDBJ databases">
        <title>A de novo genome assembly of a pear dwarfing rootstock.</title>
        <authorList>
            <person name="Wang F."/>
            <person name="Wang J."/>
            <person name="Li S."/>
            <person name="Zhang Y."/>
            <person name="Fang M."/>
            <person name="Ma L."/>
            <person name="Zhao Y."/>
            <person name="Jiang S."/>
        </authorList>
    </citation>
    <scope>NUCLEOTIDE SEQUENCE [LARGE SCALE GENOMIC DNA]</scope>
    <source>
        <strain evidence="3">S2</strain>
        <tissue evidence="3">Leaf</tissue>
    </source>
</reference>
<evidence type="ECO:0000259" key="2">
    <source>
        <dbReference type="PROSITE" id="PS50004"/>
    </source>
</evidence>
<accession>A0A5N5F8N2</accession>
<protein>
    <submittedName>
        <fullName evidence="3">DNA-directed RNA polymerase II subunit RPB1-like</fullName>
    </submittedName>
</protein>
<keyword evidence="3" id="KW-0240">DNA-directed RNA polymerase</keyword>
<dbReference type="InterPro" id="IPR044750">
    <property type="entry name" value="C2_SRC2/BAP"/>
</dbReference>
<reference evidence="4" key="2">
    <citation type="submission" date="2019-10" db="EMBL/GenBank/DDBJ databases">
        <title>A de novo genome assembly of a pear dwarfing rootstock.</title>
        <authorList>
            <person name="Wang F."/>
            <person name="Wang J."/>
            <person name="Li S."/>
            <person name="Zhang Y."/>
            <person name="Fang M."/>
            <person name="Ma L."/>
            <person name="Zhao Y."/>
            <person name="Jiang S."/>
        </authorList>
    </citation>
    <scope>NUCLEOTIDE SEQUENCE [LARGE SCALE GENOMIC DNA]</scope>
</reference>
<dbReference type="PANTHER" id="PTHR32246:SF173">
    <property type="entry name" value="C2 DOMAIN-CONTAINING PROTEIN"/>
    <property type="match status" value="1"/>
</dbReference>
<feature type="domain" description="C2" evidence="2">
    <location>
        <begin position="1"/>
        <end position="117"/>
    </location>
</feature>
<dbReference type="Proteomes" id="UP000327157">
    <property type="component" value="Chromosome 13"/>
</dbReference>
<evidence type="ECO:0000313" key="3">
    <source>
        <dbReference type="EMBL" id="KAB2599416.1"/>
    </source>
</evidence>